<dbReference type="HOGENOM" id="CLU_2528300_0_0_1"/>
<keyword evidence="2" id="KW-1185">Reference proteome</keyword>
<dbReference type="EMBL" id="KN833811">
    <property type="protein sequence ID" value="KIK18166.1"/>
    <property type="molecule type" value="Genomic_DNA"/>
</dbReference>
<reference evidence="1 2" key="1">
    <citation type="submission" date="2014-04" db="EMBL/GenBank/DDBJ databases">
        <authorList>
            <consortium name="DOE Joint Genome Institute"/>
            <person name="Kuo A."/>
            <person name="Kohler A."/>
            <person name="Costa M.D."/>
            <person name="Nagy L.G."/>
            <person name="Floudas D."/>
            <person name="Copeland A."/>
            <person name="Barry K.W."/>
            <person name="Cichocki N."/>
            <person name="Veneault-Fourrey C."/>
            <person name="LaButti K."/>
            <person name="Lindquist E.A."/>
            <person name="Lipzen A."/>
            <person name="Lundell T."/>
            <person name="Morin E."/>
            <person name="Murat C."/>
            <person name="Sun H."/>
            <person name="Tunlid A."/>
            <person name="Henrissat B."/>
            <person name="Grigoriev I.V."/>
            <person name="Hibbett D.S."/>
            <person name="Martin F."/>
            <person name="Nordberg H.P."/>
            <person name="Cantor M.N."/>
            <person name="Hua S.X."/>
        </authorList>
    </citation>
    <scope>NUCLEOTIDE SEQUENCE [LARGE SCALE GENOMIC DNA]</scope>
    <source>
        <strain evidence="1 2">441</strain>
    </source>
</reference>
<organism evidence="1 2">
    <name type="scientific">Pisolithus microcarpus 441</name>
    <dbReference type="NCBI Taxonomy" id="765257"/>
    <lineage>
        <taxon>Eukaryota</taxon>
        <taxon>Fungi</taxon>
        <taxon>Dikarya</taxon>
        <taxon>Basidiomycota</taxon>
        <taxon>Agaricomycotina</taxon>
        <taxon>Agaricomycetes</taxon>
        <taxon>Agaricomycetidae</taxon>
        <taxon>Boletales</taxon>
        <taxon>Sclerodermatineae</taxon>
        <taxon>Pisolithaceae</taxon>
        <taxon>Pisolithus</taxon>
    </lineage>
</organism>
<protein>
    <submittedName>
        <fullName evidence="1">Uncharacterized protein</fullName>
    </submittedName>
</protein>
<accession>A0A0C9YN60</accession>
<evidence type="ECO:0000313" key="2">
    <source>
        <dbReference type="Proteomes" id="UP000054018"/>
    </source>
</evidence>
<sequence length="84" mass="8966">MVCCSFLLADAVIPCRSSLFSHGLFPAWPCKSPASSPHSSCGLRAKVDLTECSQETTDDNIACCFLDYAPTTEQTFPMAATASL</sequence>
<dbReference type="AlphaFoldDB" id="A0A0C9YN60"/>
<dbReference type="Proteomes" id="UP000054018">
    <property type="component" value="Unassembled WGS sequence"/>
</dbReference>
<proteinExistence type="predicted"/>
<reference evidence="2" key="2">
    <citation type="submission" date="2015-01" db="EMBL/GenBank/DDBJ databases">
        <title>Evolutionary Origins and Diversification of the Mycorrhizal Mutualists.</title>
        <authorList>
            <consortium name="DOE Joint Genome Institute"/>
            <consortium name="Mycorrhizal Genomics Consortium"/>
            <person name="Kohler A."/>
            <person name="Kuo A."/>
            <person name="Nagy L.G."/>
            <person name="Floudas D."/>
            <person name="Copeland A."/>
            <person name="Barry K.W."/>
            <person name="Cichocki N."/>
            <person name="Veneault-Fourrey C."/>
            <person name="LaButti K."/>
            <person name="Lindquist E.A."/>
            <person name="Lipzen A."/>
            <person name="Lundell T."/>
            <person name="Morin E."/>
            <person name="Murat C."/>
            <person name="Riley R."/>
            <person name="Ohm R."/>
            <person name="Sun H."/>
            <person name="Tunlid A."/>
            <person name="Henrissat B."/>
            <person name="Grigoriev I.V."/>
            <person name="Hibbett D.S."/>
            <person name="Martin F."/>
        </authorList>
    </citation>
    <scope>NUCLEOTIDE SEQUENCE [LARGE SCALE GENOMIC DNA]</scope>
    <source>
        <strain evidence="2">441</strain>
    </source>
</reference>
<gene>
    <name evidence="1" type="ORF">PISMIDRAFT_196443</name>
</gene>
<evidence type="ECO:0000313" key="1">
    <source>
        <dbReference type="EMBL" id="KIK18166.1"/>
    </source>
</evidence>
<name>A0A0C9YN60_9AGAM</name>